<proteinExistence type="inferred from homology"/>
<dbReference type="InterPro" id="IPR022615">
    <property type="entry name" value="NqrA_C_domain"/>
</dbReference>
<comment type="subunit">
    <text evidence="8">Composed of six subunits; NqrA, NqrB, NqrC, NqrD, NqrE and NqrF.</text>
</comment>
<evidence type="ECO:0000256" key="1">
    <source>
        <dbReference type="ARBA" id="ARBA00022448"/>
    </source>
</evidence>
<keyword evidence="4 8" id="KW-0915">Sodium</keyword>
<organism evidence="12 13">
    <name type="scientific">Candidatus Pullibacteroides excrementavium</name>
    <dbReference type="NCBI Taxonomy" id="2840905"/>
    <lineage>
        <taxon>Bacteria</taxon>
        <taxon>Pseudomonadati</taxon>
        <taxon>Bacteroidota</taxon>
        <taxon>Bacteroidia</taxon>
        <taxon>Bacteroidales</taxon>
        <taxon>Candidatus Pullibacteroides</taxon>
    </lineage>
</organism>
<dbReference type="GO" id="GO:0006814">
    <property type="term" value="P:sodium ion transport"/>
    <property type="evidence" value="ECO:0007669"/>
    <property type="project" value="UniProtKB-UniRule"/>
</dbReference>
<dbReference type="HAMAP" id="MF_00425">
    <property type="entry name" value="NqrA"/>
    <property type="match status" value="1"/>
</dbReference>
<evidence type="ECO:0000259" key="10">
    <source>
        <dbReference type="Pfam" id="PF11973"/>
    </source>
</evidence>
<dbReference type="EMBL" id="JADIMZ010000140">
    <property type="protein sequence ID" value="MBO8433478.1"/>
    <property type="molecule type" value="Genomic_DNA"/>
</dbReference>
<dbReference type="PANTHER" id="PTHR37839">
    <property type="entry name" value="NA(+)-TRANSLOCATING NADH-QUINONE REDUCTASE SUBUNIT A"/>
    <property type="match status" value="1"/>
</dbReference>
<feature type="domain" description="NqrA second alpha/beta" evidence="11">
    <location>
        <begin position="116"/>
        <end position="260"/>
    </location>
</feature>
<evidence type="ECO:0000259" key="9">
    <source>
        <dbReference type="Pfam" id="PF05896"/>
    </source>
</evidence>
<evidence type="ECO:0000259" key="11">
    <source>
        <dbReference type="Pfam" id="PF24836"/>
    </source>
</evidence>
<sequence length="452" mass="50886">MEKVIKLRKGLDIKIEGSPDSSLNAPTVSYTRYALKPVDFYGMHPKLSVQVQDRVRAGDVLFYDKNDTRIVLTSPVSGRVSEIVIGPRRVIEEIRIEADEQIEYKEFGVLDPVSASAEDIQQKLLQAGLWAFIRQRPYDLTAVPGQRPRDIFISAFDTAPLAPDLDMVVREQEEYFQAGVDALAKLTDGKVHIGVHRLKTASKAYLECRNAEIHAFEGPHPCGNVGVQIHHIAPINKGDVVWYVHPQDVIIMGRLFKKGVYDATKLVAVAGSEVLKTGYHKVLAGLNAGYLLEGNLKQGSELRVVSGNILTGKRIAKDGYLGAFDHLVSVIPEGKRFRFMGWMTPGFNLYSYSRTFFSWLFPRRRYRIDTNLNGSGRAFVLTGQFEKVLPMDIYPMQLLKACIAKDIENMEALGIYEVSPEDFALCEYIDASKTEIQQIIRESLEFIRKEVQ</sequence>
<protein>
    <recommendedName>
        <fullName evidence="8">Na(+)-translocating NADH-quinone reductase subunit A</fullName>
        <shortName evidence="8">Na(+)-NQR subunit A</shortName>
        <shortName evidence="8">Na(+)-translocating NQR subunit A</shortName>
        <ecNumber evidence="8">7.2.1.1</ecNumber>
    </recommendedName>
    <alternativeName>
        <fullName evidence="8">NQR complex subunit A</fullName>
    </alternativeName>
    <alternativeName>
        <fullName evidence="8">NQR-1 subunit A</fullName>
    </alternativeName>
</protein>
<comment type="similarity">
    <text evidence="8">Belongs to the NqrA family.</text>
</comment>
<dbReference type="NCBIfam" id="TIGR01936">
    <property type="entry name" value="nqrA"/>
    <property type="match status" value="1"/>
</dbReference>
<comment type="catalytic activity">
    <reaction evidence="8">
        <text>a ubiquinone + n Na(+)(in) + NADH + H(+) = a ubiquinol + n Na(+)(out) + NAD(+)</text>
        <dbReference type="Rhea" id="RHEA:47748"/>
        <dbReference type="Rhea" id="RHEA-COMP:9565"/>
        <dbReference type="Rhea" id="RHEA-COMP:9566"/>
        <dbReference type="ChEBI" id="CHEBI:15378"/>
        <dbReference type="ChEBI" id="CHEBI:16389"/>
        <dbReference type="ChEBI" id="CHEBI:17976"/>
        <dbReference type="ChEBI" id="CHEBI:29101"/>
        <dbReference type="ChEBI" id="CHEBI:57540"/>
        <dbReference type="ChEBI" id="CHEBI:57945"/>
        <dbReference type="EC" id="7.2.1.1"/>
    </reaction>
</comment>
<keyword evidence="7 8" id="KW-0739">Sodium transport</keyword>
<comment type="function">
    <text evidence="8">NQR complex catalyzes the reduction of ubiquinone-1 to ubiquinol by two successive reactions, coupled with the transport of Na(+) ions from the cytoplasm to the periplasm. NqrA to NqrE are probably involved in the second step, the conversion of ubisemiquinone to ubiquinol.</text>
</comment>
<dbReference type="EC" id="7.2.1.1" evidence="8"/>
<evidence type="ECO:0000256" key="8">
    <source>
        <dbReference type="HAMAP-Rule" id="MF_00425"/>
    </source>
</evidence>
<gene>
    <name evidence="8" type="primary">nqrA</name>
    <name evidence="12" type="ORF">IAB08_09350</name>
</gene>
<dbReference type="NCBIfam" id="NF003761">
    <property type="entry name" value="PRK05352.1-4"/>
    <property type="match status" value="1"/>
</dbReference>
<reference evidence="12" key="2">
    <citation type="journal article" date="2021" name="PeerJ">
        <title>Extensive microbial diversity within the chicken gut microbiome revealed by metagenomics and culture.</title>
        <authorList>
            <person name="Gilroy R."/>
            <person name="Ravi A."/>
            <person name="Getino M."/>
            <person name="Pursley I."/>
            <person name="Horton D.L."/>
            <person name="Alikhan N.F."/>
            <person name="Baker D."/>
            <person name="Gharbi K."/>
            <person name="Hall N."/>
            <person name="Watson M."/>
            <person name="Adriaenssens E.M."/>
            <person name="Foster-Nyarko E."/>
            <person name="Jarju S."/>
            <person name="Secka A."/>
            <person name="Antonio M."/>
            <person name="Oren A."/>
            <person name="Chaudhuri R.R."/>
            <person name="La Ragione R."/>
            <person name="Hildebrand F."/>
            <person name="Pallen M.J."/>
        </authorList>
    </citation>
    <scope>NUCLEOTIDE SEQUENCE</scope>
    <source>
        <strain evidence="12">2889</strain>
    </source>
</reference>
<evidence type="ECO:0000256" key="7">
    <source>
        <dbReference type="ARBA" id="ARBA00023201"/>
    </source>
</evidence>
<keyword evidence="1 8" id="KW-0813">Transport</keyword>
<evidence type="ECO:0000256" key="2">
    <source>
        <dbReference type="ARBA" id="ARBA00022967"/>
    </source>
</evidence>
<accession>A0A9D9H3K8</accession>
<evidence type="ECO:0000313" key="12">
    <source>
        <dbReference type="EMBL" id="MBO8433478.1"/>
    </source>
</evidence>
<dbReference type="InterPro" id="IPR056148">
    <property type="entry name" value="NQRA_2nd"/>
</dbReference>
<dbReference type="AlphaFoldDB" id="A0A9D9H3K8"/>
<keyword evidence="3 8" id="KW-0520">NAD</keyword>
<dbReference type="InterPro" id="IPR056147">
    <property type="entry name" value="NQRA_N"/>
</dbReference>
<evidence type="ECO:0000313" key="13">
    <source>
        <dbReference type="Proteomes" id="UP000823612"/>
    </source>
</evidence>
<dbReference type="PANTHER" id="PTHR37839:SF1">
    <property type="entry name" value="NA(+)-TRANSLOCATING NADH-QUINONE REDUCTASE SUBUNIT A"/>
    <property type="match status" value="1"/>
</dbReference>
<evidence type="ECO:0000256" key="4">
    <source>
        <dbReference type="ARBA" id="ARBA00023053"/>
    </source>
</evidence>
<feature type="domain" description="Na(+)-translocating NADH-quinone reductase subunit A C-terminal" evidence="10">
    <location>
        <begin position="267"/>
        <end position="315"/>
    </location>
</feature>
<dbReference type="Pfam" id="PF24836">
    <property type="entry name" value="NQRA_2nd"/>
    <property type="match status" value="1"/>
</dbReference>
<keyword evidence="2 8" id="KW-1278">Translocase</keyword>
<feature type="domain" description="NqrA N-terminal barrel-sandwich hybrid" evidence="9">
    <location>
        <begin position="5"/>
        <end position="99"/>
    </location>
</feature>
<dbReference type="Proteomes" id="UP000823612">
    <property type="component" value="Unassembled WGS sequence"/>
</dbReference>
<comment type="caution">
    <text evidence="12">The sequence shown here is derived from an EMBL/GenBank/DDBJ whole genome shotgun (WGS) entry which is preliminary data.</text>
</comment>
<keyword evidence="5 8" id="KW-0406">Ion transport</keyword>
<reference evidence="12" key="1">
    <citation type="submission" date="2020-10" db="EMBL/GenBank/DDBJ databases">
        <authorList>
            <person name="Gilroy R."/>
        </authorList>
    </citation>
    <scope>NUCLEOTIDE SEQUENCE</scope>
    <source>
        <strain evidence="12">2889</strain>
    </source>
</reference>
<dbReference type="Pfam" id="PF05896">
    <property type="entry name" value="NQRA_N"/>
    <property type="match status" value="1"/>
</dbReference>
<name>A0A9D9H3K8_9BACT</name>
<evidence type="ECO:0000256" key="3">
    <source>
        <dbReference type="ARBA" id="ARBA00023027"/>
    </source>
</evidence>
<dbReference type="InterPro" id="IPR008703">
    <property type="entry name" value="NqrA"/>
</dbReference>
<dbReference type="Pfam" id="PF11973">
    <property type="entry name" value="NQRA_SLBB"/>
    <property type="match status" value="1"/>
</dbReference>
<keyword evidence="6 8" id="KW-0830">Ubiquinone</keyword>
<evidence type="ECO:0000256" key="5">
    <source>
        <dbReference type="ARBA" id="ARBA00023065"/>
    </source>
</evidence>
<evidence type="ECO:0000256" key="6">
    <source>
        <dbReference type="ARBA" id="ARBA00023075"/>
    </source>
</evidence>
<dbReference type="GO" id="GO:0016655">
    <property type="term" value="F:oxidoreductase activity, acting on NAD(P)H, quinone or similar compound as acceptor"/>
    <property type="evidence" value="ECO:0007669"/>
    <property type="project" value="UniProtKB-UniRule"/>
</dbReference>